<dbReference type="Proteomes" id="UP000562682">
    <property type="component" value="Unassembled WGS sequence"/>
</dbReference>
<dbReference type="GO" id="GO:0000981">
    <property type="term" value="F:DNA-binding transcription factor activity, RNA polymerase II-specific"/>
    <property type="evidence" value="ECO:0007669"/>
    <property type="project" value="InterPro"/>
</dbReference>
<feature type="compositionally biased region" description="Polar residues" evidence="2">
    <location>
        <begin position="348"/>
        <end position="360"/>
    </location>
</feature>
<feature type="region of interest" description="Disordered" evidence="2">
    <location>
        <begin position="347"/>
        <end position="387"/>
    </location>
</feature>
<sequence>MSLNSFSSYQLDATDTLGGQNAPSSHESYQLSPFNTCQVPGMIQYHMDMHQDSQEDEEPKSNSRPKLGYKRASSACSKQGSPRPAFGLFTHQSNLSSEQCRHRKIRCIASASDAQARCVSCVRLKKECSSYLTGQSSADGSDLVRIARFSPSDDRGLDAYDLAQTSASMERYLDGQRAPLDASKMRATTSAAPMGTGIPWTDGYASEMRDSCSLSHTALRAYPYQHHSSLVSTGEDQLNLSMRSQSLPGWDAAVMGLISNSNAVDFDSTQRGQRLEGPAISQFSTLADISIPSTLSISESVDPLSQADLGFAWSSNSYALPIRPLPGLPESANIDNMFNGGGEAVFDFQSSPAPSTNQPLPLQINPAAQDRSQSLPYTGYNFDSHWE</sequence>
<evidence type="ECO:0000313" key="4">
    <source>
        <dbReference type="Proteomes" id="UP000562682"/>
    </source>
</evidence>
<dbReference type="AlphaFoldDB" id="A0A8H5WIQ9"/>
<accession>A0A8H5WIQ9</accession>
<dbReference type="GO" id="GO:0008270">
    <property type="term" value="F:zinc ion binding"/>
    <property type="evidence" value="ECO:0007669"/>
    <property type="project" value="InterPro"/>
</dbReference>
<name>A0A8H5WIQ9_9HYPO</name>
<keyword evidence="4" id="KW-1185">Reference proteome</keyword>
<keyword evidence="1" id="KW-0539">Nucleus</keyword>
<organism evidence="3 4">
    <name type="scientific">Fusarium denticulatum</name>
    <dbReference type="NCBI Taxonomy" id="48507"/>
    <lineage>
        <taxon>Eukaryota</taxon>
        <taxon>Fungi</taxon>
        <taxon>Dikarya</taxon>
        <taxon>Ascomycota</taxon>
        <taxon>Pezizomycotina</taxon>
        <taxon>Sordariomycetes</taxon>
        <taxon>Hypocreomycetidae</taxon>
        <taxon>Hypocreales</taxon>
        <taxon>Nectriaceae</taxon>
        <taxon>Fusarium</taxon>
        <taxon>Fusarium fujikuroi species complex</taxon>
    </lineage>
</organism>
<dbReference type="InterPro" id="IPR001138">
    <property type="entry name" value="Zn2Cys6_DnaBD"/>
</dbReference>
<evidence type="ECO:0000256" key="2">
    <source>
        <dbReference type="SAM" id="MobiDB-lite"/>
    </source>
</evidence>
<dbReference type="EMBL" id="JAAOAK010000470">
    <property type="protein sequence ID" value="KAF5664232.1"/>
    <property type="molecule type" value="Genomic_DNA"/>
</dbReference>
<reference evidence="3 4" key="1">
    <citation type="submission" date="2020-05" db="EMBL/GenBank/DDBJ databases">
        <title>Identification and distribution of gene clusters putatively required for synthesis of sphingolipid metabolism inhibitors in phylogenetically diverse species of the filamentous fungus Fusarium.</title>
        <authorList>
            <person name="Kim H.-S."/>
            <person name="Busman M."/>
            <person name="Brown D.W."/>
            <person name="Divon H."/>
            <person name="Uhlig S."/>
            <person name="Proctor R.H."/>
        </authorList>
    </citation>
    <scope>NUCLEOTIDE SEQUENCE [LARGE SCALE GENOMIC DNA]</scope>
    <source>
        <strain evidence="3 4">NRRL 25311</strain>
    </source>
</reference>
<evidence type="ECO:0008006" key="5">
    <source>
        <dbReference type="Google" id="ProtNLM"/>
    </source>
</evidence>
<evidence type="ECO:0000256" key="1">
    <source>
        <dbReference type="ARBA" id="ARBA00023242"/>
    </source>
</evidence>
<dbReference type="SUPFAM" id="SSF57701">
    <property type="entry name" value="Zn2/Cys6 DNA-binding domain"/>
    <property type="match status" value="1"/>
</dbReference>
<feature type="region of interest" description="Disordered" evidence="2">
    <location>
        <begin position="50"/>
        <end position="81"/>
    </location>
</feature>
<gene>
    <name evidence="3" type="ORF">FDENT_12934</name>
</gene>
<comment type="caution">
    <text evidence="3">The sequence shown here is derived from an EMBL/GenBank/DDBJ whole genome shotgun (WGS) entry which is preliminary data.</text>
</comment>
<dbReference type="InterPro" id="IPR036864">
    <property type="entry name" value="Zn2-C6_fun-type_DNA-bd_sf"/>
</dbReference>
<protein>
    <recommendedName>
        <fullName evidence="5">Zn(2)-C6 fungal-type domain-containing protein</fullName>
    </recommendedName>
</protein>
<evidence type="ECO:0000313" key="3">
    <source>
        <dbReference type="EMBL" id="KAF5664232.1"/>
    </source>
</evidence>
<dbReference type="CDD" id="cd00067">
    <property type="entry name" value="GAL4"/>
    <property type="match status" value="1"/>
</dbReference>
<proteinExistence type="predicted"/>